<keyword evidence="1" id="KW-0812">Transmembrane</keyword>
<evidence type="ECO:0000313" key="2">
    <source>
        <dbReference type="Ensembl" id="ENSHCOP00000003788.1"/>
    </source>
</evidence>
<dbReference type="Ensembl" id="ENSHCOT00000008139.1">
    <property type="protein sequence ID" value="ENSHCOP00000003788.1"/>
    <property type="gene ID" value="ENSHCOG00000005188.1"/>
</dbReference>
<sequence length="75" mass="8709">MRLNRRLRRYVFPKESCEPFVHINTCRGTLPSARNRSPVFALKQRSTFAQKNLQILSTIWSFLLVIGGCALHFCL</sequence>
<feature type="transmembrane region" description="Helical" evidence="1">
    <location>
        <begin position="53"/>
        <end position="73"/>
    </location>
</feature>
<reference evidence="2" key="2">
    <citation type="submission" date="2025-09" db="UniProtKB">
        <authorList>
            <consortium name="Ensembl"/>
        </authorList>
    </citation>
    <scope>IDENTIFICATION</scope>
</reference>
<protein>
    <submittedName>
        <fullName evidence="2">Uncharacterized protein</fullName>
    </submittedName>
</protein>
<keyword evidence="1" id="KW-0472">Membrane</keyword>
<organism evidence="2 3">
    <name type="scientific">Hippocampus comes</name>
    <name type="common">Tiger tail seahorse</name>
    <dbReference type="NCBI Taxonomy" id="109280"/>
    <lineage>
        <taxon>Eukaryota</taxon>
        <taxon>Metazoa</taxon>
        <taxon>Chordata</taxon>
        <taxon>Craniata</taxon>
        <taxon>Vertebrata</taxon>
        <taxon>Euteleostomi</taxon>
        <taxon>Actinopterygii</taxon>
        <taxon>Neopterygii</taxon>
        <taxon>Teleostei</taxon>
        <taxon>Neoteleostei</taxon>
        <taxon>Acanthomorphata</taxon>
        <taxon>Syngnathiaria</taxon>
        <taxon>Syngnathiformes</taxon>
        <taxon>Syngnathoidei</taxon>
        <taxon>Syngnathidae</taxon>
        <taxon>Hippocampus</taxon>
    </lineage>
</organism>
<evidence type="ECO:0000313" key="3">
    <source>
        <dbReference type="Proteomes" id="UP000264820"/>
    </source>
</evidence>
<dbReference type="Proteomes" id="UP000264820">
    <property type="component" value="Unplaced"/>
</dbReference>
<keyword evidence="3" id="KW-1185">Reference proteome</keyword>
<evidence type="ECO:0000256" key="1">
    <source>
        <dbReference type="SAM" id="Phobius"/>
    </source>
</evidence>
<name>A0A3Q2XHC9_HIPCM</name>
<proteinExistence type="predicted"/>
<accession>A0A3Q2XHC9</accession>
<dbReference type="AlphaFoldDB" id="A0A3Q2XHC9"/>
<reference evidence="2" key="1">
    <citation type="submission" date="2025-08" db="UniProtKB">
        <authorList>
            <consortium name="Ensembl"/>
        </authorList>
    </citation>
    <scope>IDENTIFICATION</scope>
</reference>
<keyword evidence="1" id="KW-1133">Transmembrane helix</keyword>